<dbReference type="Gene3D" id="3.10.450.40">
    <property type="match status" value="2"/>
</dbReference>
<dbReference type="InterPro" id="IPR049948">
    <property type="entry name" value="Cu_Am_ox_TPQ-bd"/>
</dbReference>
<dbReference type="GO" id="GO:0008131">
    <property type="term" value="F:primary methylamine oxidase activity"/>
    <property type="evidence" value="ECO:0007669"/>
    <property type="project" value="UniProtKB-EC"/>
</dbReference>
<dbReference type="SUPFAM" id="SSF49998">
    <property type="entry name" value="Amine oxidase catalytic domain"/>
    <property type="match status" value="1"/>
</dbReference>
<accession>A0ABU4HRY6</accession>
<evidence type="ECO:0000256" key="2">
    <source>
        <dbReference type="ARBA" id="ARBA00022723"/>
    </source>
</evidence>
<dbReference type="InterPro" id="IPR000269">
    <property type="entry name" value="Cu_amine_oxidase"/>
</dbReference>
<dbReference type="InterPro" id="IPR036460">
    <property type="entry name" value="Cu_amine_oxidase_C_sf"/>
</dbReference>
<keyword evidence="4 6" id="KW-0560">Oxidoreductase</keyword>
<dbReference type="Gene3D" id="2.70.98.20">
    <property type="entry name" value="Copper amine oxidase, catalytic domain"/>
    <property type="match status" value="1"/>
</dbReference>
<keyword evidence="10" id="KW-1185">Reference proteome</keyword>
<evidence type="ECO:0000313" key="9">
    <source>
        <dbReference type="EMBL" id="MDW5596087.1"/>
    </source>
</evidence>
<evidence type="ECO:0000259" key="7">
    <source>
        <dbReference type="Pfam" id="PF01179"/>
    </source>
</evidence>
<feature type="domain" description="Copper amine oxidase N3-terminal" evidence="8">
    <location>
        <begin position="100"/>
        <end position="197"/>
    </location>
</feature>
<comment type="PTM">
    <text evidence="6">Topaquinone (TPQ) is generated by copper-dependent autoxidation of a specific tyrosyl residue.</text>
</comment>
<evidence type="ECO:0000256" key="6">
    <source>
        <dbReference type="RuleBase" id="RU000672"/>
    </source>
</evidence>
<proteinExistence type="inferred from homology"/>
<dbReference type="InterPro" id="IPR015798">
    <property type="entry name" value="Cu_amine_oxidase_C"/>
</dbReference>
<feature type="domain" description="Copper amine oxidase catalytic" evidence="7">
    <location>
        <begin position="222"/>
        <end position="625"/>
    </location>
</feature>
<dbReference type="PROSITE" id="PS01164">
    <property type="entry name" value="COPPER_AMINE_OXID_1"/>
    <property type="match status" value="1"/>
</dbReference>
<gene>
    <name evidence="9" type="ORF">R7226_17200</name>
</gene>
<comment type="similarity">
    <text evidence="1 6">Belongs to the copper/topaquinone oxidase family.</text>
</comment>
<dbReference type="EMBL" id="JAWSTH010000047">
    <property type="protein sequence ID" value="MDW5596087.1"/>
    <property type="molecule type" value="Genomic_DNA"/>
</dbReference>
<dbReference type="Pfam" id="PF01179">
    <property type="entry name" value="Cu_amine_oxid"/>
    <property type="match status" value="1"/>
</dbReference>
<reference evidence="10" key="1">
    <citation type="submission" date="2023-07" db="EMBL/GenBank/DDBJ databases">
        <title>Conexibacter stalactiti sp. nov., isolated from stalactites in a lava cave and emended description of the genus Conexibacter.</title>
        <authorList>
            <person name="Lee S.D."/>
        </authorList>
    </citation>
    <scope>NUCLEOTIDE SEQUENCE [LARGE SCALE GENOMIC DNA]</scope>
    <source>
        <strain evidence="10">KCTC 39840</strain>
    </source>
</reference>
<evidence type="ECO:0000256" key="5">
    <source>
        <dbReference type="ARBA" id="ARBA00023008"/>
    </source>
</evidence>
<comment type="cofactor">
    <cofactor evidence="6">
        <name>Cu cation</name>
        <dbReference type="ChEBI" id="CHEBI:23378"/>
    </cofactor>
    <text evidence="6">Contains 1 topaquinone per subunit.</text>
</comment>
<sequence length="642" mass="70974">MSTLAPGSGRPTASAHALDPLTPAEMAAVVAAVRADERVGEPLRFPCVTLDEHAARNGERRAEAIVRDAGARRSWNISVALDGETATADRWSDIGDEQPAITPHESRLLSAACREHPDFIAGLAKRGITDPSLTMVDAESMGGFVPERYRGRRVAWGATWHREDLADNGYARPVEGLIPIVDLDTLEILEIEDHGVIRMASERGTFAEGEWGAPRPGLQPLEVEQAEGPSFDVDGWRVDWQGWSLRVGFDHREGLVLHDITFEHGGRTRPVLQRAAVNEMYVPYLDPTATQYRKNFFDWGEYSAGVMTNSLELGCDCLGLIHYFDTAVVDGDGSVRELPHAICMHEEDHGIAWKHTNTRTGEVEVRRSRRLVISTFVTVANYDYGFFWSLYQDGAIELEIKLTGILSAAGIADGETPLHGRMVAPNVQAATHQHYFSVRMDTAVDGPLNRISEIHAEAEPDPAKDPYGNAVRAVRTVLASESQAARRNDPSRAAFWRVESDSETNRYGEPTAYRLHVDSTATPFARPHSVSGRRAPFTEQHVWATKRTPNERYVGGEYPNQAEPGADGIHVWQQADRSLDPAELVVWATVGTHHFPRPEDWPVMPVARGHLRFEPDGFFDRNPALDLARPAPAAGHCAKGCH</sequence>
<dbReference type="SUPFAM" id="SSF54416">
    <property type="entry name" value="Amine oxidase N-terminal region"/>
    <property type="match status" value="2"/>
</dbReference>
<dbReference type="InterPro" id="IPR016182">
    <property type="entry name" value="Cu_amine_oxidase_N-reg"/>
</dbReference>
<comment type="caution">
    <text evidence="9">The sequence shown here is derived from an EMBL/GenBank/DDBJ whole genome shotgun (WGS) entry which is preliminary data.</text>
</comment>
<evidence type="ECO:0000256" key="3">
    <source>
        <dbReference type="ARBA" id="ARBA00022772"/>
    </source>
</evidence>
<organism evidence="9 10">
    <name type="scientific">Conexibacter stalactiti</name>
    <dbReference type="NCBI Taxonomy" id="1940611"/>
    <lineage>
        <taxon>Bacteria</taxon>
        <taxon>Bacillati</taxon>
        <taxon>Actinomycetota</taxon>
        <taxon>Thermoleophilia</taxon>
        <taxon>Solirubrobacterales</taxon>
        <taxon>Conexibacteraceae</taxon>
        <taxon>Conexibacter</taxon>
    </lineage>
</organism>
<evidence type="ECO:0000256" key="4">
    <source>
        <dbReference type="ARBA" id="ARBA00023002"/>
    </source>
</evidence>
<keyword evidence="5 6" id="KW-0186">Copper</keyword>
<dbReference type="PANTHER" id="PTHR10638">
    <property type="entry name" value="COPPER AMINE OXIDASE"/>
    <property type="match status" value="1"/>
</dbReference>
<dbReference type="Pfam" id="PF02728">
    <property type="entry name" value="Cu_amine_oxidN3"/>
    <property type="match status" value="1"/>
</dbReference>
<keyword evidence="2 6" id="KW-0479">Metal-binding</keyword>
<evidence type="ECO:0000313" key="10">
    <source>
        <dbReference type="Proteomes" id="UP001284601"/>
    </source>
</evidence>
<evidence type="ECO:0000259" key="8">
    <source>
        <dbReference type="Pfam" id="PF02728"/>
    </source>
</evidence>
<keyword evidence="3 6" id="KW-0801">TPQ</keyword>
<dbReference type="Proteomes" id="UP001284601">
    <property type="component" value="Unassembled WGS sequence"/>
</dbReference>
<name>A0ABU4HRY6_9ACTN</name>
<dbReference type="NCBIfam" id="NF008559">
    <property type="entry name" value="PRK11504.1"/>
    <property type="match status" value="1"/>
</dbReference>
<protein>
    <recommendedName>
        <fullName evidence="6">Amine oxidase</fullName>
        <ecNumber evidence="6">1.4.3.-</ecNumber>
    </recommendedName>
</protein>
<dbReference type="InterPro" id="IPR015802">
    <property type="entry name" value="Cu_amine_oxidase_N3"/>
</dbReference>
<dbReference type="RefSeq" id="WP_318598465.1">
    <property type="nucleotide sequence ID" value="NZ_JAWSTH010000047.1"/>
</dbReference>
<dbReference type="InterPro" id="IPR049947">
    <property type="entry name" value="Cu_Am_Ox_Cu-bd"/>
</dbReference>
<dbReference type="PANTHER" id="PTHR10638:SF41">
    <property type="entry name" value="AMINE OXIDASE"/>
    <property type="match status" value="1"/>
</dbReference>
<dbReference type="PROSITE" id="PS01165">
    <property type="entry name" value="COPPER_AMINE_OXID_2"/>
    <property type="match status" value="1"/>
</dbReference>
<evidence type="ECO:0000256" key="1">
    <source>
        <dbReference type="ARBA" id="ARBA00007983"/>
    </source>
</evidence>
<dbReference type="EC" id="1.4.3.-" evidence="6"/>